<evidence type="ECO:0000256" key="1">
    <source>
        <dbReference type="SAM" id="MobiDB-lite"/>
    </source>
</evidence>
<accession>A0A3B0QQC5</accession>
<proteinExistence type="predicted"/>
<dbReference type="EMBL" id="UOEA01000053">
    <property type="protein sequence ID" value="VAV83884.1"/>
    <property type="molecule type" value="Genomic_DNA"/>
</dbReference>
<feature type="compositionally biased region" description="Basic and acidic residues" evidence="1">
    <location>
        <begin position="32"/>
        <end position="49"/>
    </location>
</feature>
<reference evidence="2" key="1">
    <citation type="submission" date="2018-06" db="EMBL/GenBank/DDBJ databases">
        <authorList>
            <person name="Zhirakovskaya E."/>
        </authorList>
    </citation>
    <scope>NUCLEOTIDE SEQUENCE</scope>
</reference>
<gene>
    <name evidence="2" type="ORF">MNBD_DELTA01-142</name>
</gene>
<sequence>MERACEQMLADRCVMDGHCHEEGPEYGWYTEPGEKASRKVSQTEEQRQV</sequence>
<name>A0A3B0QQC5_9ZZZZ</name>
<organism evidence="2">
    <name type="scientific">hydrothermal vent metagenome</name>
    <dbReference type="NCBI Taxonomy" id="652676"/>
    <lineage>
        <taxon>unclassified sequences</taxon>
        <taxon>metagenomes</taxon>
        <taxon>ecological metagenomes</taxon>
    </lineage>
</organism>
<evidence type="ECO:0000313" key="2">
    <source>
        <dbReference type="EMBL" id="VAV83884.1"/>
    </source>
</evidence>
<dbReference type="AlphaFoldDB" id="A0A3B0QQC5"/>
<feature type="region of interest" description="Disordered" evidence="1">
    <location>
        <begin position="24"/>
        <end position="49"/>
    </location>
</feature>
<protein>
    <submittedName>
        <fullName evidence="2">Uncharacterized protein</fullName>
    </submittedName>
</protein>